<sequence>MTRVNPSAYGLPQGQLESSMTASRTILGNSSLKSVEDVLPQPSSGPMLLLPLQEQKPEMSLSSANHLASNCQADPDAKSVERILQVNMPTYYEFPMACRFGYRPLHFPTFISSRESWLVPLPGLEKKNCNTSTHPLEKLLGGFSEEDDPTSIL</sequence>
<accession>A0A9J6H9R3</accession>
<comment type="caution">
    <text evidence="1">The sequence shown here is derived from an EMBL/GenBank/DDBJ whole genome shotgun (WGS) entry which is preliminary data.</text>
</comment>
<dbReference type="AlphaFoldDB" id="A0A9J6H9R3"/>
<dbReference type="EMBL" id="JABSTR010002361">
    <property type="protein sequence ID" value="KAH9384427.1"/>
    <property type="molecule type" value="Genomic_DNA"/>
</dbReference>
<evidence type="ECO:0000313" key="2">
    <source>
        <dbReference type="Proteomes" id="UP000821853"/>
    </source>
</evidence>
<dbReference type="Proteomes" id="UP000821853">
    <property type="component" value="Unassembled WGS sequence"/>
</dbReference>
<gene>
    <name evidence="1" type="ORF">HPB48_026434</name>
</gene>
<organism evidence="1 2">
    <name type="scientific">Haemaphysalis longicornis</name>
    <name type="common">Bush tick</name>
    <dbReference type="NCBI Taxonomy" id="44386"/>
    <lineage>
        <taxon>Eukaryota</taxon>
        <taxon>Metazoa</taxon>
        <taxon>Ecdysozoa</taxon>
        <taxon>Arthropoda</taxon>
        <taxon>Chelicerata</taxon>
        <taxon>Arachnida</taxon>
        <taxon>Acari</taxon>
        <taxon>Parasitiformes</taxon>
        <taxon>Ixodida</taxon>
        <taxon>Ixodoidea</taxon>
        <taxon>Ixodidae</taxon>
        <taxon>Haemaphysalinae</taxon>
        <taxon>Haemaphysalis</taxon>
    </lineage>
</organism>
<proteinExistence type="predicted"/>
<keyword evidence="2" id="KW-1185">Reference proteome</keyword>
<protein>
    <submittedName>
        <fullName evidence="1">Uncharacterized protein</fullName>
    </submittedName>
</protein>
<name>A0A9J6H9R3_HAELO</name>
<dbReference type="VEuPathDB" id="VectorBase:HLOH_064963"/>
<reference evidence="1 2" key="1">
    <citation type="journal article" date="2020" name="Cell">
        <title>Large-Scale Comparative Analyses of Tick Genomes Elucidate Their Genetic Diversity and Vector Capacities.</title>
        <authorList>
            <consortium name="Tick Genome and Microbiome Consortium (TIGMIC)"/>
            <person name="Jia N."/>
            <person name="Wang J."/>
            <person name="Shi W."/>
            <person name="Du L."/>
            <person name="Sun Y."/>
            <person name="Zhan W."/>
            <person name="Jiang J.F."/>
            <person name="Wang Q."/>
            <person name="Zhang B."/>
            <person name="Ji P."/>
            <person name="Bell-Sakyi L."/>
            <person name="Cui X.M."/>
            <person name="Yuan T.T."/>
            <person name="Jiang B.G."/>
            <person name="Yang W.F."/>
            <person name="Lam T.T."/>
            <person name="Chang Q.C."/>
            <person name="Ding S.J."/>
            <person name="Wang X.J."/>
            <person name="Zhu J.G."/>
            <person name="Ruan X.D."/>
            <person name="Zhao L."/>
            <person name="Wei J.T."/>
            <person name="Ye R.Z."/>
            <person name="Que T.C."/>
            <person name="Du C.H."/>
            <person name="Zhou Y.H."/>
            <person name="Cheng J.X."/>
            <person name="Dai P.F."/>
            <person name="Guo W.B."/>
            <person name="Han X.H."/>
            <person name="Huang E.J."/>
            <person name="Li L.F."/>
            <person name="Wei W."/>
            <person name="Gao Y.C."/>
            <person name="Liu J.Z."/>
            <person name="Shao H.Z."/>
            <person name="Wang X."/>
            <person name="Wang C.C."/>
            <person name="Yang T.C."/>
            <person name="Huo Q.B."/>
            <person name="Li W."/>
            <person name="Chen H.Y."/>
            <person name="Chen S.E."/>
            <person name="Zhou L.G."/>
            <person name="Ni X.B."/>
            <person name="Tian J.H."/>
            <person name="Sheng Y."/>
            <person name="Liu T."/>
            <person name="Pan Y.S."/>
            <person name="Xia L.Y."/>
            <person name="Li J."/>
            <person name="Zhao F."/>
            <person name="Cao W.C."/>
        </authorList>
    </citation>
    <scope>NUCLEOTIDE SEQUENCE [LARGE SCALE GENOMIC DNA]</scope>
    <source>
        <strain evidence="1">HaeL-2018</strain>
    </source>
</reference>
<evidence type="ECO:0000313" key="1">
    <source>
        <dbReference type="EMBL" id="KAH9384427.1"/>
    </source>
</evidence>